<dbReference type="Gene3D" id="3.30.160.60">
    <property type="entry name" value="Classic Zinc Finger"/>
    <property type="match status" value="3"/>
</dbReference>
<proteinExistence type="predicted"/>
<evidence type="ECO:0000313" key="13">
    <source>
        <dbReference type="Proteomes" id="UP000738325"/>
    </source>
</evidence>
<dbReference type="PANTHER" id="PTHR23235">
    <property type="entry name" value="KRUEPPEL-LIKE TRANSCRIPTION FACTOR"/>
    <property type="match status" value="1"/>
</dbReference>
<evidence type="ECO:0000256" key="7">
    <source>
        <dbReference type="ARBA" id="ARBA00023163"/>
    </source>
</evidence>
<dbReference type="InterPro" id="IPR013087">
    <property type="entry name" value="Znf_C2H2_type"/>
</dbReference>
<dbReference type="SMART" id="SM00355">
    <property type="entry name" value="ZnF_C2H2"/>
    <property type="match status" value="3"/>
</dbReference>
<dbReference type="GO" id="GO:0005634">
    <property type="term" value="C:nucleus"/>
    <property type="evidence" value="ECO:0007669"/>
    <property type="project" value="UniProtKB-SubCell"/>
</dbReference>
<dbReference type="InterPro" id="IPR036236">
    <property type="entry name" value="Znf_C2H2_sf"/>
</dbReference>
<dbReference type="PANTHER" id="PTHR23235:SF120">
    <property type="entry name" value="KRUPPEL-LIKE FACTOR 15"/>
    <property type="match status" value="1"/>
</dbReference>
<sequence length="278" mass="32037">MAKNDPKLFLRSESSSSMLSIKNDSFDDCSDSCLSPSSTVGQDAFQGEEVHDRFLPDFKNDIAFLFPEYGNFGAIPPSSVNSSWPGFTISAETSNLHNFTQASLMTLQQQPLETNTLYYFPSQEYSYWTQPDVNLPISSCQSDFSSSSVAASDDVPHSPREESHKPYRSKMDCKALNKARCTKARKGLPYKSEFGCDQCDKTFNRQFNLKSHQRTHSNEKPNKCHYCQKAFLRKYDCERHVRKHEDNKHYQCEQCDEGFTRWEGLHRHKKTHQVQHSK</sequence>
<keyword evidence="6" id="KW-0805">Transcription regulation</keyword>
<dbReference type="AlphaFoldDB" id="A0A9P6RLA6"/>
<organism evidence="12 13">
    <name type="scientific">Dissophora globulifera</name>
    <dbReference type="NCBI Taxonomy" id="979702"/>
    <lineage>
        <taxon>Eukaryota</taxon>
        <taxon>Fungi</taxon>
        <taxon>Fungi incertae sedis</taxon>
        <taxon>Mucoromycota</taxon>
        <taxon>Mortierellomycotina</taxon>
        <taxon>Mortierellomycetes</taxon>
        <taxon>Mortierellales</taxon>
        <taxon>Mortierellaceae</taxon>
        <taxon>Dissophora</taxon>
    </lineage>
</organism>
<dbReference type="Pfam" id="PF00096">
    <property type="entry name" value="zf-C2H2"/>
    <property type="match status" value="2"/>
</dbReference>
<name>A0A9P6RLA6_9FUNG</name>
<evidence type="ECO:0000256" key="2">
    <source>
        <dbReference type="ARBA" id="ARBA00022723"/>
    </source>
</evidence>
<feature type="domain" description="C2H2-type" evidence="11">
    <location>
        <begin position="194"/>
        <end position="221"/>
    </location>
</feature>
<feature type="domain" description="C2H2-type" evidence="11">
    <location>
        <begin position="222"/>
        <end position="249"/>
    </location>
</feature>
<gene>
    <name evidence="12" type="ORF">BGZ99_004075</name>
</gene>
<dbReference type="PROSITE" id="PS00028">
    <property type="entry name" value="ZINC_FINGER_C2H2_1"/>
    <property type="match status" value="2"/>
</dbReference>
<evidence type="ECO:0000256" key="9">
    <source>
        <dbReference type="PROSITE-ProRule" id="PRU00042"/>
    </source>
</evidence>
<feature type="compositionally biased region" description="Basic and acidic residues" evidence="10">
    <location>
        <begin position="154"/>
        <end position="169"/>
    </location>
</feature>
<dbReference type="GO" id="GO:0000978">
    <property type="term" value="F:RNA polymerase II cis-regulatory region sequence-specific DNA binding"/>
    <property type="evidence" value="ECO:0007669"/>
    <property type="project" value="TreeGrafter"/>
</dbReference>
<dbReference type="GO" id="GO:0000981">
    <property type="term" value="F:DNA-binding transcription factor activity, RNA polymerase II-specific"/>
    <property type="evidence" value="ECO:0007669"/>
    <property type="project" value="TreeGrafter"/>
</dbReference>
<evidence type="ECO:0000256" key="8">
    <source>
        <dbReference type="ARBA" id="ARBA00023242"/>
    </source>
</evidence>
<dbReference type="FunFam" id="3.30.160.60:FF:000286">
    <property type="entry name" value="Zinc finger protein 770"/>
    <property type="match status" value="1"/>
</dbReference>
<keyword evidence="5" id="KW-0862">Zinc</keyword>
<accession>A0A9P6RLA6</accession>
<evidence type="ECO:0000256" key="3">
    <source>
        <dbReference type="ARBA" id="ARBA00022737"/>
    </source>
</evidence>
<evidence type="ECO:0000259" key="11">
    <source>
        <dbReference type="PROSITE" id="PS50157"/>
    </source>
</evidence>
<evidence type="ECO:0000313" key="12">
    <source>
        <dbReference type="EMBL" id="KAG0321174.1"/>
    </source>
</evidence>
<feature type="domain" description="C2H2-type" evidence="11">
    <location>
        <begin position="250"/>
        <end position="277"/>
    </location>
</feature>
<comment type="subcellular location">
    <subcellularLocation>
        <location evidence="1">Nucleus</location>
    </subcellularLocation>
</comment>
<dbReference type="Proteomes" id="UP000738325">
    <property type="component" value="Unassembled WGS sequence"/>
</dbReference>
<feature type="region of interest" description="Disordered" evidence="10">
    <location>
        <begin position="148"/>
        <end position="169"/>
    </location>
</feature>
<keyword evidence="2" id="KW-0479">Metal-binding</keyword>
<comment type="caution">
    <text evidence="12">The sequence shown here is derived from an EMBL/GenBank/DDBJ whole genome shotgun (WGS) entry which is preliminary data.</text>
</comment>
<keyword evidence="13" id="KW-1185">Reference proteome</keyword>
<evidence type="ECO:0000256" key="6">
    <source>
        <dbReference type="ARBA" id="ARBA00023015"/>
    </source>
</evidence>
<reference evidence="12" key="1">
    <citation type="journal article" date="2020" name="Fungal Divers.">
        <title>Resolving the Mortierellaceae phylogeny through synthesis of multi-gene phylogenetics and phylogenomics.</title>
        <authorList>
            <person name="Vandepol N."/>
            <person name="Liber J."/>
            <person name="Desiro A."/>
            <person name="Na H."/>
            <person name="Kennedy M."/>
            <person name="Barry K."/>
            <person name="Grigoriev I.V."/>
            <person name="Miller A.N."/>
            <person name="O'Donnell K."/>
            <person name="Stajich J.E."/>
            <person name="Bonito G."/>
        </authorList>
    </citation>
    <scope>NUCLEOTIDE SEQUENCE</scope>
    <source>
        <strain evidence="12">REB-010B</strain>
    </source>
</reference>
<keyword evidence="7" id="KW-0804">Transcription</keyword>
<evidence type="ECO:0000256" key="1">
    <source>
        <dbReference type="ARBA" id="ARBA00004123"/>
    </source>
</evidence>
<dbReference type="EMBL" id="JAAAIP010000253">
    <property type="protein sequence ID" value="KAG0321174.1"/>
    <property type="molecule type" value="Genomic_DNA"/>
</dbReference>
<keyword evidence="8" id="KW-0539">Nucleus</keyword>
<keyword evidence="3" id="KW-0677">Repeat</keyword>
<evidence type="ECO:0000256" key="10">
    <source>
        <dbReference type="SAM" id="MobiDB-lite"/>
    </source>
</evidence>
<evidence type="ECO:0000256" key="4">
    <source>
        <dbReference type="ARBA" id="ARBA00022771"/>
    </source>
</evidence>
<protein>
    <recommendedName>
        <fullName evidence="11">C2H2-type domain-containing protein</fullName>
    </recommendedName>
</protein>
<evidence type="ECO:0000256" key="5">
    <source>
        <dbReference type="ARBA" id="ARBA00022833"/>
    </source>
</evidence>
<keyword evidence="4 9" id="KW-0863">Zinc-finger</keyword>
<dbReference type="GO" id="GO:0008270">
    <property type="term" value="F:zinc ion binding"/>
    <property type="evidence" value="ECO:0007669"/>
    <property type="project" value="UniProtKB-KW"/>
</dbReference>
<dbReference type="PROSITE" id="PS50157">
    <property type="entry name" value="ZINC_FINGER_C2H2_2"/>
    <property type="match status" value="3"/>
</dbReference>
<dbReference type="SUPFAM" id="SSF57667">
    <property type="entry name" value="beta-beta-alpha zinc fingers"/>
    <property type="match status" value="2"/>
</dbReference>
<dbReference type="OrthoDB" id="8922241at2759"/>